<name>A0AB73SYU1_9FIRM</name>
<sequence>MKNLAVISFTEKGGRLAGQIARALSLAGFVCEAWGMKKYAAACGVTPLEEGLREWAGRMFREADGILFIGAAGIAVRAIAPYVKDKREDPAVVVMDEKGMFVIPLLSGHLGGANELAGILSNLTGAVPVITTATDVNGRFAVDIFAKKNRLYIGSMRLAKEISADVLDEKKIGFYSDFPAASDIPRELCPVGENEVFEGTNGICVTLDEKKCPFKQTLHLIPGIVTAGVGCRRGTGADVIEKKVLEVLEENGLSIHCLESLASIDLKTDEKGMIMFSEKYGIPFKTYTKEELEAVPGEFEESEFVRSVTGVGNVCERSALLGSGMGKLVNKKKSGDGVTVALAVKEWSVDFE</sequence>
<evidence type="ECO:0000313" key="5">
    <source>
        <dbReference type="Proteomes" id="UP000245412"/>
    </source>
</evidence>
<keyword evidence="5" id="KW-1185">Reference proteome</keyword>
<dbReference type="InterPro" id="IPR052553">
    <property type="entry name" value="CbiG_hydrolase"/>
</dbReference>
<dbReference type="InterPro" id="IPR021744">
    <property type="entry name" value="CbiG_N"/>
</dbReference>
<dbReference type="Pfam" id="PF01890">
    <property type="entry name" value="CbiG_C"/>
    <property type="match status" value="1"/>
</dbReference>
<feature type="domain" description="Cobalamin synthesis G N-terminal" evidence="2">
    <location>
        <begin position="56"/>
        <end position="135"/>
    </location>
</feature>
<dbReference type="SUPFAM" id="SSF159672">
    <property type="entry name" value="CbiG N-terminal domain-like"/>
    <property type="match status" value="1"/>
</dbReference>
<dbReference type="Gene3D" id="3.40.50.11220">
    <property type="match status" value="1"/>
</dbReference>
<dbReference type="InterPro" id="IPR002750">
    <property type="entry name" value="CobE/GbiG_C"/>
</dbReference>
<feature type="domain" description="Cobalamin biosynthesis central region" evidence="3">
    <location>
        <begin position="140"/>
        <end position="222"/>
    </location>
</feature>
<evidence type="ECO:0000259" key="3">
    <source>
        <dbReference type="Pfam" id="PF11761"/>
    </source>
</evidence>
<protein>
    <submittedName>
        <fullName evidence="4">Cobalt-precorrin 5A acetaldehyde-lyase</fullName>
    </submittedName>
</protein>
<evidence type="ECO:0000259" key="1">
    <source>
        <dbReference type="Pfam" id="PF01890"/>
    </source>
</evidence>
<dbReference type="GO" id="GO:0009236">
    <property type="term" value="P:cobalamin biosynthetic process"/>
    <property type="evidence" value="ECO:0007669"/>
    <property type="project" value="InterPro"/>
</dbReference>
<evidence type="ECO:0000313" key="4">
    <source>
        <dbReference type="EMBL" id="PWJ72567.1"/>
    </source>
</evidence>
<feature type="domain" description="CobE/GbiG C-terminal" evidence="1">
    <location>
        <begin position="226"/>
        <end position="343"/>
    </location>
</feature>
<dbReference type="InterPro" id="IPR036518">
    <property type="entry name" value="CobE/GbiG_C_sf"/>
</dbReference>
<dbReference type="Proteomes" id="UP000245412">
    <property type="component" value="Unassembled WGS sequence"/>
</dbReference>
<organism evidence="4 5">
    <name type="scientific">Murimonas intestini</name>
    <dbReference type="NCBI Taxonomy" id="1337051"/>
    <lineage>
        <taxon>Bacteria</taxon>
        <taxon>Bacillati</taxon>
        <taxon>Bacillota</taxon>
        <taxon>Clostridia</taxon>
        <taxon>Lachnospirales</taxon>
        <taxon>Lachnospiraceae</taxon>
        <taxon>Murimonas</taxon>
    </lineage>
</organism>
<dbReference type="Gene3D" id="3.30.420.180">
    <property type="entry name" value="CobE/GbiG C-terminal domain"/>
    <property type="match status" value="1"/>
</dbReference>
<dbReference type="RefSeq" id="WP_109748318.1">
    <property type="nucleotide sequence ID" value="NZ_JANKBI010000017.1"/>
</dbReference>
<dbReference type="InterPro" id="IPR038029">
    <property type="entry name" value="GbiG_N_sf"/>
</dbReference>
<gene>
    <name evidence="4" type="ORF">C7383_11737</name>
</gene>
<dbReference type="PANTHER" id="PTHR37477:SF1">
    <property type="entry name" value="COBALT-PRECORRIN-5A HYDROLASE"/>
    <property type="match status" value="1"/>
</dbReference>
<accession>A0AB73SYU1</accession>
<dbReference type="InterPro" id="IPR021745">
    <property type="entry name" value="CbiG_mid"/>
</dbReference>
<dbReference type="Pfam" id="PF11760">
    <property type="entry name" value="CbiG_N"/>
    <property type="match status" value="1"/>
</dbReference>
<evidence type="ECO:0000259" key="2">
    <source>
        <dbReference type="Pfam" id="PF11760"/>
    </source>
</evidence>
<reference evidence="4 5" key="1">
    <citation type="submission" date="2018-05" db="EMBL/GenBank/DDBJ databases">
        <authorList>
            <person name="Goeker M."/>
            <person name="Huntemann M."/>
            <person name="Clum A."/>
            <person name="Pillay M."/>
            <person name="Palaniappan K."/>
            <person name="Varghese N."/>
            <person name="Mikhailova N."/>
            <person name="Stamatis D."/>
            <person name="Reddy T."/>
            <person name="Daum C."/>
            <person name="Shapiro N."/>
            <person name="Ivanova N."/>
            <person name="Kyrpides N."/>
            <person name="Woyke T."/>
        </authorList>
    </citation>
    <scope>NUCLEOTIDE SEQUENCE [LARGE SCALE GENOMIC DNA]</scope>
    <source>
        <strain evidence="4 5">DSM 26524</strain>
    </source>
</reference>
<dbReference type="PANTHER" id="PTHR37477">
    <property type="entry name" value="COBALT-PRECORRIN-5A HYDROLASE"/>
    <property type="match status" value="1"/>
</dbReference>
<dbReference type="SUPFAM" id="SSF159664">
    <property type="entry name" value="CobE/GbiG C-terminal domain-like"/>
    <property type="match status" value="1"/>
</dbReference>
<dbReference type="EMBL" id="QGGY01000017">
    <property type="protein sequence ID" value="PWJ72567.1"/>
    <property type="molecule type" value="Genomic_DNA"/>
</dbReference>
<comment type="caution">
    <text evidence="4">The sequence shown here is derived from an EMBL/GenBank/DDBJ whole genome shotgun (WGS) entry which is preliminary data.</text>
</comment>
<dbReference type="Pfam" id="PF11761">
    <property type="entry name" value="CbiG_mid"/>
    <property type="match status" value="1"/>
</dbReference>
<dbReference type="AlphaFoldDB" id="A0AB73SYU1"/>
<proteinExistence type="predicted"/>